<comment type="caution">
    <text evidence="3">The sequence shown here is derived from an EMBL/GenBank/DDBJ whole genome shotgun (WGS) entry which is preliminary data.</text>
</comment>
<reference evidence="3 4" key="1">
    <citation type="journal article" date="2015" name="Stand. Genomic Sci.">
        <title>Genomic Encyclopedia of Bacterial and Archaeal Type Strains, Phase III: the genomes of soil and plant-associated and newly described type strains.</title>
        <authorList>
            <person name="Whitman W.B."/>
            <person name="Woyke T."/>
            <person name="Klenk H.P."/>
            <person name="Zhou Y."/>
            <person name="Lilburn T.G."/>
            <person name="Beck B.J."/>
            <person name="De Vos P."/>
            <person name="Vandamme P."/>
            <person name="Eisen J.A."/>
            <person name="Garrity G."/>
            <person name="Hugenholtz P."/>
            <person name="Kyrpides N.C."/>
        </authorList>
    </citation>
    <scope>NUCLEOTIDE SEQUENCE [LARGE SCALE GENOMIC DNA]</scope>
    <source>
        <strain evidence="3 4">CECT 7306</strain>
    </source>
</reference>
<dbReference type="InParanoid" id="A0A3N1HL37"/>
<evidence type="ECO:0000256" key="1">
    <source>
        <dbReference type="SAM" id="MobiDB-lite"/>
    </source>
</evidence>
<feature type="compositionally biased region" description="Low complexity" evidence="1">
    <location>
        <begin position="1"/>
        <end position="13"/>
    </location>
</feature>
<evidence type="ECO:0000313" key="4">
    <source>
        <dbReference type="Proteomes" id="UP000276232"/>
    </source>
</evidence>
<keyword evidence="2" id="KW-0732">Signal</keyword>
<protein>
    <recommendedName>
        <fullName evidence="5">Pyrrolidone-carboxylate peptidase</fullName>
    </recommendedName>
</protein>
<dbReference type="AlphaFoldDB" id="A0A3N1HL37"/>
<dbReference type="InterPro" id="IPR036440">
    <property type="entry name" value="Peptidase_C15-like_sf"/>
</dbReference>
<sequence length="466" mass="48260">MHLPGTSSAVRPPTRSRARRRAGAVTALAGALVAALLPAAATAAPAADGEGPLVAPCGVPVALGVEDARLTLALPGEAEAVAAQVLAGSPAGRDVDRVVRDLCRATSTAGATALAEEAGARLWRDAVRTAQAPQRAGAPDRTDDRPLYWARTALRVALQEWAAADGARDAAPALAALERTSRGLDDTRFPAGARVTRVLVSGFDPFQLDAEPRRSNPSGAAALALDGHHVRTAQGVAVVQAVVLPVTWGGFDEGVVEEAYGPHLVPGPRDADVVMTISQGSPGIFSVEEWAGAWRGGGLDNALVSEREEVPPAPAALGWPQPATDAPAQQFIRTTLPAEQMLAAGTGPFPVELRERISAWTGGTREGTPTTTTEDPQPGWLAAAGGGGDYLSNESMYRANRLRLAMGRDDVLGGHLHTPTLVYPWAGAETTNAAFEAHRRSVVDQVVALTDAAARAAAGERSRGSR</sequence>
<feature type="chain" id="PRO_5038333617" description="Pyrrolidone-carboxylate peptidase" evidence="2">
    <location>
        <begin position="44"/>
        <end position="466"/>
    </location>
</feature>
<evidence type="ECO:0000256" key="2">
    <source>
        <dbReference type="SAM" id="SignalP"/>
    </source>
</evidence>
<evidence type="ECO:0000313" key="3">
    <source>
        <dbReference type="EMBL" id="ROP43243.1"/>
    </source>
</evidence>
<feature type="signal peptide" evidence="2">
    <location>
        <begin position="1"/>
        <end position="43"/>
    </location>
</feature>
<evidence type="ECO:0008006" key="5">
    <source>
        <dbReference type="Google" id="ProtNLM"/>
    </source>
</evidence>
<accession>A0A3N1HL37</accession>
<dbReference type="EMBL" id="RJKN01000004">
    <property type="protein sequence ID" value="ROP43243.1"/>
    <property type="molecule type" value="Genomic_DNA"/>
</dbReference>
<dbReference type="Proteomes" id="UP000276232">
    <property type="component" value="Unassembled WGS sequence"/>
</dbReference>
<keyword evidence="4" id="KW-1185">Reference proteome</keyword>
<dbReference type="SUPFAM" id="SSF53182">
    <property type="entry name" value="Pyrrolidone carboxyl peptidase (pyroglutamate aminopeptidase)"/>
    <property type="match status" value="1"/>
</dbReference>
<feature type="region of interest" description="Disordered" evidence="1">
    <location>
        <begin position="1"/>
        <end position="21"/>
    </location>
</feature>
<gene>
    <name evidence="3" type="ORF">EDC03_1841</name>
</gene>
<organism evidence="3 4">
    <name type="scientific">Pseudokineococcus lusitanus</name>
    <dbReference type="NCBI Taxonomy" id="763993"/>
    <lineage>
        <taxon>Bacteria</taxon>
        <taxon>Bacillati</taxon>
        <taxon>Actinomycetota</taxon>
        <taxon>Actinomycetes</taxon>
        <taxon>Kineosporiales</taxon>
        <taxon>Kineosporiaceae</taxon>
        <taxon>Pseudokineococcus</taxon>
    </lineage>
</organism>
<dbReference type="RefSeq" id="WP_123379928.1">
    <property type="nucleotide sequence ID" value="NZ_RJKN01000004.1"/>
</dbReference>
<proteinExistence type="predicted"/>
<dbReference type="OrthoDB" id="4555199at2"/>
<name>A0A3N1HL37_9ACTN</name>
<dbReference type="Gene3D" id="3.40.630.20">
    <property type="entry name" value="Peptidase C15, pyroglutamyl peptidase I-like"/>
    <property type="match status" value="1"/>
</dbReference>